<dbReference type="RefSeq" id="WP_058636740.1">
    <property type="nucleotide sequence ID" value="NZ_LDPZ01000074.1"/>
</dbReference>
<dbReference type="Pfam" id="PF12802">
    <property type="entry name" value="MarR_2"/>
    <property type="match status" value="1"/>
</dbReference>
<dbReference type="PRINTS" id="PR00598">
    <property type="entry name" value="HTHMARR"/>
</dbReference>
<reference evidence="5 6" key="1">
    <citation type="journal article" date="2016" name="Front. Microbiol.">
        <title>Genomic Resource of Rice Seed Associated Bacteria.</title>
        <authorList>
            <person name="Midha S."/>
            <person name="Bansal K."/>
            <person name="Sharma S."/>
            <person name="Kumar N."/>
            <person name="Patil P.P."/>
            <person name="Chaudhry V."/>
            <person name="Patil P.B."/>
        </authorList>
    </citation>
    <scope>NUCLEOTIDE SEQUENCE [LARGE SCALE GENOMIC DNA]</scope>
    <source>
        <strain evidence="5 6">NS226</strain>
    </source>
</reference>
<dbReference type="SMART" id="SM00419">
    <property type="entry name" value="HTH_CRP"/>
    <property type="match status" value="1"/>
</dbReference>
<evidence type="ECO:0000259" key="4">
    <source>
        <dbReference type="PROSITE" id="PS50995"/>
    </source>
</evidence>
<dbReference type="InterPro" id="IPR036390">
    <property type="entry name" value="WH_DNA-bd_sf"/>
</dbReference>
<evidence type="ECO:0000256" key="3">
    <source>
        <dbReference type="ARBA" id="ARBA00023163"/>
    </source>
</evidence>
<dbReference type="Gene3D" id="1.10.10.10">
    <property type="entry name" value="Winged helix-like DNA-binding domain superfamily/Winged helix DNA-binding domain"/>
    <property type="match status" value="1"/>
</dbReference>
<dbReference type="OrthoDB" id="8448256at2"/>
<dbReference type="InterPro" id="IPR036388">
    <property type="entry name" value="WH-like_DNA-bd_sf"/>
</dbReference>
<dbReference type="PANTHER" id="PTHR42756:SF1">
    <property type="entry name" value="TRANSCRIPTIONAL REPRESSOR OF EMRAB OPERON"/>
    <property type="match status" value="1"/>
</dbReference>
<evidence type="ECO:0000256" key="2">
    <source>
        <dbReference type="ARBA" id="ARBA00023125"/>
    </source>
</evidence>
<dbReference type="SMART" id="SM00347">
    <property type="entry name" value="HTH_MARR"/>
    <property type="match status" value="1"/>
</dbReference>
<evidence type="ECO:0000256" key="1">
    <source>
        <dbReference type="ARBA" id="ARBA00023015"/>
    </source>
</evidence>
<dbReference type="GO" id="GO:0003700">
    <property type="term" value="F:DNA-binding transcription factor activity"/>
    <property type="evidence" value="ECO:0007669"/>
    <property type="project" value="InterPro"/>
</dbReference>
<dbReference type="InterPro" id="IPR012318">
    <property type="entry name" value="HTH_CRP"/>
</dbReference>
<sequence>MRGKKKKREVLGQLTLTSRAARTSLSSRLAGEGLHPGQDTALLVIADHDDLTLRDLADKLSVRPPTVTKTISRLAAQDLVEKRAGPPERRGSTVHLTERGQSLVEGVRRAQAATEKRALAGLSAKQRKLLRKLLRRIERNLGAVDDAMLAPESDE</sequence>
<dbReference type="GO" id="GO:0003677">
    <property type="term" value="F:DNA binding"/>
    <property type="evidence" value="ECO:0007669"/>
    <property type="project" value="UniProtKB-KW"/>
</dbReference>
<protein>
    <recommendedName>
        <fullName evidence="4">HTH marR-type domain-containing protein</fullName>
    </recommendedName>
</protein>
<name>A0A175R4G4_9HYPH</name>
<dbReference type="SUPFAM" id="SSF46785">
    <property type="entry name" value="Winged helix' DNA-binding domain"/>
    <property type="match status" value="1"/>
</dbReference>
<accession>A0A175R4G4</accession>
<comment type="caution">
    <text evidence="5">The sequence shown here is derived from an EMBL/GenBank/DDBJ whole genome shotgun (WGS) entry which is preliminary data.</text>
</comment>
<dbReference type="STRING" id="401562.NS365_10225"/>
<keyword evidence="1" id="KW-0805">Transcription regulation</keyword>
<dbReference type="PATRIC" id="fig|401562.3.peg.4816"/>
<keyword evidence="3" id="KW-0804">Transcription</keyword>
<dbReference type="EMBL" id="LDPZ01000074">
    <property type="protein sequence ID" value="KTQ84194.1"/>
    <property type="molecule type" value="Genomic_DNA"/>
</dbReference>
<feature type="domain" description="HTH marR-type" evidence="4">
    <location>
        <begin position="7"/>
        <end position="139"/>
    </location>
</feature>
<dbReference type="PROSITE" id="PS50995">
    <property type="entry name" value="HTH_MARR_2"/>
    <property type="match status" value="1"/>
</dbReference>
<evidence type="ECO:0000313" key="6">
    <source>
        <dbReference type="Proteomes" id="UP000078272"/>
    </source>
</evidence>
<dbReference type="InterPro" id="IPR000835">
    <property type="entry name" value="HTH_MarR-typ"/>
</dbReference>
<gene>
    <name evidence="5" type="ORF">NS226_21795</name>
</gene>
<dbReference type="Proteomes" id="UP000078272">
    <property type="component" value="Unassembled WGS sequence"/>
</dbReference>
<proteinExistence type="predicted"/>
<evidence type="ECO:0000313" key="5">
    <source>
        <dbReference type="EMBL" id="KTQ84194.1"/>
    </source>
</evidence>
<dbReference type="PANTHER" id="PTHR42756">
    <property type="entry name" value="TRANSCRIPTIONAL REGULATOR, MARR"/>
    <property type="match status" value="1"/>
</dbReference>
<dbReference type="AlphaFoldDB" id="A0A175R4G4"/>
<organism evidence="5 6">
    <name type="scientific">Aureimonas ureilytica</name>
    <dbReference type="NCBI Taxonomy" id="401562"/>
    <lineage>
        <taxon>Bacteria</taxon>
        <taxon>Pseudomonadati</taxon>
        <taxon>Pseudomonadota</taxon>
        <taxon>Alphaproteobacteria</taxon>
        <taxon>Hyphomicrobiales</taxon>
        <taxon>Aurantimonadaceae</taxon>
        <taxon>Aureimonas</taxon>
    </lineage>
</organism>
<keyword evidence="2" id="KW-0238">DNA-binding</keyword>